<dbReference type="EMBL" id="KU686212">
    <property type="protein sequence ID" value="AOV62140.1"/>
    <property type="molecule type" value="Genomic_DNA"/>
</dbReference>
<reference evidence="5 6" key="1">
    <citation type="journal article" date="2016" name="Virology">
        <title>The genomic content and context of auxiliary metabolic genes in marine cyanomyoviruses.</title>
        <authorList>
            <person name="Crummett L.T."/>
            <person name="Puxty R.J."/>
            <person name="Weihe C."/>
            <person name="Marston M.F."/>
            <person name="Martiny J.B."/>
        </authorList>
    </citation>
    <scope>NUCLEOTIDE SEQUENCE [LARGE SCALE GENOMIC DNA]</scope>
    <source>
        <strain evidence="2">0910CC49</strain>
        <strain evidence="3">0910SB42</strain>
    </source>
</reference>
<evidence type="ECO:0000313" key="6">
    <source>
        <dbReference type="Proteomes" id="UP000226384"/>
    </source>
</evidence>
<dbReference type="EMBL" id="MT586120">
    <property type="protein sequence ID" value="QLF86268.1"/>
    <property type="molecule type" value="Genomic_DNA"/>
</dbReference>
<dbReference type="EMBL" id="KU686213">
    <property type="protein sequence ID" value="AOV62404.1"/>
    <property type="molecule type" value="Genomic_DNA"/>
</dbReference>
<evidence type="ECO:0000313" key="4">
    <source>
        <dbReference type="EMBL" id="QLF86268.1"/>
    </source>
</evidence>
<dbReference type="GO" id="GO:0042586">
    <property type="term" value="F:peptide deformylase activity"/>
    <property type="evidence" value="ECO:0007669"/>
    <property type="project" value="UniProtKB-EC"/>
</dbReference>
<evidence type="ECO:0000313" key="7">
    <source>
        <dbReference type="Proteomes" id="UP000510897"/>
    </source>
</evidence>
<name>A0A1D8KUY1_9CAUD</name>
<dbReference type="PANTHER" id="PTHR10458">
    <property type="entry name" value="PEPTIDE DEFORMYLASE"/>
    <property type="match status" value="1"/>
</dbReference>
<dbReference type="Proteomes" id="UP000510897">
    <property type="component" value="Segment"/>
</dbReference>
<reference evidence="4 7" key="3">
    <citation type="submission" date="2020-07" db="EMBL/GenBank/DDBJ databases">
        <title>Signatures of coevolution in a cyanophage population.</title>
        <authorList>
            <person name="Abebe J."/>
        </authorList>
    </citation>
    <scope>NUCLEOTIDE SEQUENCE [LARGE SCALE GENOMIC DNA]</scope>
    <source>
        <strain evidence="4">0809CC03</strain>
    </source>
</reference>
<protein>
    <submittedName>
        <fullName evidence="3">Peptide deformylase</fullName>
        <ecNumber evidence="3">3.5.1.88</ecNumber>
    </submittedName>
</protein>
<dbReference type="NCBIfam" id="NF001159">
    <property type="entry name" value="PRK00150.1-3"/>
    <property type="match status" value="1"/>
</dbReference>
<evidence type="ECO:0000256" key="1">
    <source>
        <dbReference type="ARBA" id="ARBA00010759"/>
    </source>
</evidence>
<dbReference type="NCBIfam" id="TIGR00079">
    <property type="entry name" value="pept_deformyl"/>
    <property type="match status" value="1"/>
</dbReference>
<dbReference type="SUPFAM" id="SSF56420">
    <property type="entry name" value="Peptide deformylase"/>
    <property type="match status" value="1"/>
</dbReference>
<dbReference type="Pfam" id="PF01327">
    <property type="entry name" value="Pep_deformylase"/>
    <property type="match status" value="1"/>
</dbReference>
<dbReference type="HAMAP" id="MF_00163">
    <property type="entry name" value="Pep_deformylase"/>
    <property type="match status" value="1"/>
</dbReference>
<comment type="similarity">
    <text evidence="1">Belongs to the polypeptide deformylase family.</text>
</comment>
<dbReference type="Proteomes" id="UP000203902">
    <property type="component" value="Segment"/>
</dbReference>
<dbReference type="InterPro" id="IPR036821">
    <property type="entry name" value="Peptide_deformylase_sf"/>
</dbReference>
<reference evidence="4 7" key="2">
    <citation type="submission" date="2020-06" db="EMBL/GenBank/DDBJ databases">
        <authorList>
            <person name="Puxty R.J."/>
            <person name="Weihe C."/>
            <person name="Marston M.F."/>
            <person name="Martiny J.B.H."/>
        </authorList>
    </citation>
    <scope>NUCLEOTIDE SEQUENCE [LARGE SCALE GENOMIC DNA]</scope>
    <source>
        <strain evidence="4">0809CC03</strain>
    </source>
</reference>
<dbReference type="KEGG" id="vg:30308270"/>
<dbReference type="GeneID" id="30308270"/>
<dbReference type="Proteomes" id="UP000226384">
    <property type="component" value="Segment"/>
</dbReference>
<dbReference type="CDD" id="cd00487">
    <property type="entry name" value="Pep_deformylase"/>
    <property type="match status" value="1"/>
</dbReference>
<proteinExistence type="inferred from homology"/>
<dbReference type="RefSeq" id="YP_009323149.1">
    <property type="nucleotide sequence ID" value="NC_031927.1"/>
</dbReference>
<dbReference type="Gene3D" id="3.90.45.10">
    <property type="entry name" value="Peptide deformylase"/>
    <property type="match status" value="1"/>
</dbReference>
<dbReference type="PANTHER" id="PTHR10458:SF22">
    <property type="entry name" value="PEPTIDE DEFORMYLASE"/>
    <property type="match status" value="1"/>
</dbReference>
<accession>A0A1D8KUY1</accession>
<keyword evidence="3" id="KW-0378">Hydrolase</keyword>
<gene>
    <name evidence="2" type="ORF">C490910_216</name>
    <name evidence="4" type="ORF">CC030809_00220</name>
    <name evidence="3" type="ORF">S420910_216</name>
</gene>
<dbReference type="OrthoDB" id="27903at10239"/>
<evidence type="ECO:0000313" key="3">
    <source>
        <dbReference type="EMBL" id="AOV62404.1"/>
    </source>
</evidence>
<organism evidence="3 6">
    <name type="scientific">Synechococcus phage S-CAM7</name>
    <dbReference type="NCBI Taxonomy" id="1883368"/>
    <lineage>
        <taxon>Viruses</taxon>
        <taxon>Duplodnaviria</taxon>
        <taxon>Heunggongvirae</taxon>
        <taxon>Uroviricota</taxon>
        <taxon>Caudoviricetes</taxon>
        <taxon>Pantevenvirales</taxon>
        <taxon>Kyanoviridae</taxon>
        <taxon>Mazuvirus</taxon>
        <taxon>Mazuvirus scam7</taxon>
    </lineage>
</organism>
<dbReference type="InterPro" id="IPR023635">
    <property type="entry name" value="Peptide_deformylase"/>
</dbReference>
<dbReference type="EC" id="3.5.1.88" evidence="3"/>
<dbReference type="PRINTS" id="PR01576">
    <property type="entry name" value="PDEFORMYLASE"/>
</dbReference>
<evidence type="ECO:0000313" key="5">
    <source>
        <dbReference type="Proteomes" id="UP000203902"/>
    </source>
</evidence>
<dbReference type="PIRSF" id="PIRSF004749">
    <property type="entry name" value="Pep_def"/>
    <property type="match status" value="1"/>
</dbReference>
<evidence type="ECO:0000313" key="2">
    <source>
        <dbReference type="EMBL" id="AOV62140.1"/>
    </source>
</evidence>
<keyword evidence="5" id="KW-1185">Reference proteome</keyword>
<sequence>MDLALKIVGETCLTEPSIVIDEITDDIINLSNKMKEKMVQWDGIGLAAPQVGHNIRLIVIRFSSGKIQEMINPRISWTSEVRKKSQEGCLSIPGETIWVERPSKVRVKFQTAEGEFRYWCLHKMDARVFLHEYDHLEGILMTDRL</sequence>